<keyword evidence="3" id="KW-1185">Reference proteome</keyword>
<reference evidence="2 3" key="1">
    <citation type="submission" date="2023-12" db="EMBL/GenBank/DDBJ databases">
        <title>Micromonospora sp. nov., isolated from Atacama Desert.</title>
        <authorList>
            <person name="Carro L."/>
            <person name="Golinska P."/>
            <person name="Klenk H.-P."/>
            <person name="Goodfellow M."/>
        </authorList>
    </citation>
    <scope>NUCLEOTIDE SEQUENCE [LARGE SCALE GENOMIC DNA]</scope>
    <source>
        <strain evidence="2 3">4G53</strain>
    </source>
</reference>
<evidence type="ECO:0000313" key="3">
    <source>
        <dbReference type="Proteomes" id="UP001290101"/>
    </source>
</evidence>
<evidence type="ECO:0000313" key="2">
    <source>
        <dbReference type="EMBL" id="MDZ5488128.1"/>
    </source>
</evidence>
<dbReference type="Proteomes" id="UP001290101">
    <property type="component" value="Unassembled WGS sequence"/>
</dbReference>
<feature type="compositionally biased region" description="Basic residues" evidence="1">
    <location>
        <begin position="7"/>
        <end position="22"/>
    </location>
</feature>
<protein>
    <submittedName>
        <fullName evidence="2">Uncharacterized protein</fullName>
    </submittedName>
</protein>
<dbReference type="RefSeq" id="WP_322438800.1">
    <property type="nucleotide sequence ID" value="NZ_JAXOTQ010000001.1"/>
</dbReference>
<name>A0ABU5J6I2_9ACTN</name>
<comment type="caution">
    <text evidence="2">The sequence shown here is derived from an EMBL/GenBank/DDBJ whole genome shotgun (WGS) entry which is preliminary data.</text>
</comment>
<dbReference type="EMBL" id="JAXOTQ010000001">
    <property type="protein sequence ID" value="MDZ5488128.1"/>
    <property type="molecule type" value="Genomic_DNA"/>
</dbReference>
<organism evidence="2 3">
    <name type="scientific">Micromonospora sicca</name>
    <dbReference type="NCBI Taxonomy" id="2202420"/>
    <lineage>
        <taxon>Bacteria</taxon>
        <taxon>Bacillati</taxon>
        <taxon>Actinomycetota</taxon>
        <taxon>Actinomycetes</taxon>
        <taxon>Micromonosporales</taxon>
        <taxon>Micromonosporaceae</taxon>
        <taxon>Micromonospora</taxon>
    </lineage>
</organism>
<evidence type="ECO:0000256" key="1">
    <source>
        <dbReference type="SAM" id="MobiDB-lite"/>
    </source>
</evidence>
<feature type="region of interest" description="Disordered" evidence="1">
    <location>
        <begin position="1"/>
        <end position="92"/>
    </location>
</feature>
<accession>A0ABU5J6I2</accession>
<proteinExistence type="predicted"/>
<gene>
    <name evidence="2" type="ORF">U2F25_01380</name>
</gene>
<sequence length="150" mass="15684">MAASRGGARRRAGAARRRRHGLVRTGAAVGRPAGRGTHAGHDGRRHAHPERGTHPVGQRAAGGHPHPGPHRAADPATGPGQVEQRSDPAAEQVRYLDRSQPTWTMRLALSGHCGDSWYVVAGNATIPQTLKPGVGPFGGGKLNWETGGVC</sequence>